<dbReference type="Proteomes" id="UP000323011">
    <property type="component" value="Unassembled WGS sequence"/>
</dbReference>
<evidence type="ECO:0000313" key="1">
    <source>
        <dbReference type="EMBL" id="KAA0150150.1"/>
    </source>
</evidence>
<evidence type="ECO:0000313" key="7">
    <source>
        <dbReference type="Proteomes" id="UP000324907"/>
    </source>
</evidence>
<accession>A0A5A8CDL0</accession>
<dbReference type="Proteomes" id="UP000324907">
    <property type="component" value="Unassembled WGS sequence"/>
</dbReference>
<comment type="caution">
    <text evidence="1">The sequence shown here is derived from an EMBL/GenBank/DDBJ whole genome shotgun (WGS) entry which is preliminary data.</text>
</comment>
<dbReference type="EMBL" id="VLTL01000016">
    <property type="protein sequence ID" value="KAA0170042.1"/>
    <property type="molecule type" value="Genomic_DNA"/>
</dbReference>
<gene>
    <name evidence="3" type="ORF">FNF27_07241</name>
    <name evidence="4" type="ORF">FNF28_01651</name>
    <name evidence="1" type="ORF">FNF29_05391</name>
    <name evidence="2" type="ORF">FNF31_02406</name>
</gene>
<evidence type="ECO:0000313" key="8">
    <source>
        <dbReference type="Proteomes" id="UP000325113"/>
    </source>
</evidence>
<sequence length="88" mass="9361">MAAAHERLFATTTGHLRAELRAAAAPPPQETPGEAAVRAANKSARVQRVSDHGLVIVQYPTAKVDNKQDTELTSRGKCRTVSGGFFSS</sequence>
<protein>
    <submittedName>
        <fullName evidence="1">Uncharacterized protein</fullName>
    </submittedName>
</protein>
<evidence type="ECO:0000313" key="3">
    <source>
        <dbReference type="EMBL" id="KAA0167679.1"/>
    </source>
</evidence>
<dbReference type="Proteomes" id="UP000322899">
    <property type="component" value="Unassembled WGS sequence"/>
</dbReference>
<dbReference type="EMBL" id="VLTM01000017">
    <property type="protein sequence ID" value="KAA0164482.1"/>
    <property type="molecule type" value="Genomic_DNA"/>
</dbReference>
<name>A0A5A8CDL0_CAFRO</name>
<reference evidence="5 6" key="1">
    <citation type="submission" date="2019-07" db="EMBL/GenBank/DDBJ databases">
        <title>Genomes of Cafeteria roenbergensis.</title>
        <authorList>
            <person name="Fischer M.G."/>
            <person name="Hackl T."/>
            <person name="Roman M."/>
        </authorList>
    </citation>
    <scope>NUCLEOTIDE SEQUENCE [LARGE SCALE GENOMIC DNA]</scope>
    <source>
        <strain evidence="1 6">BVI</strain>
        <strain evidence="2 8">Cflag</strain>
        <strain evidence="3 5">E4-10P</strain>
        <strain evidence="4 7">RCC970-E3</strain>
    </source>
</reference>
<evidence type="ECO:0000313" key="6">
    <source>
        <dbReference type="Proteomes" id="UP000323011"/>
    </source>
</evidence>
<evidence type="ECO:0000313" key="5">
    <source>
        <dbReference type="Proteomes" id="UP000322899"/>
    </source>
</evidence>
<organism evidence="1 6">
    <name type="scientific">Cafeteria roenbergensis</name>
    <name type="common">Marine flagellate</name>
    <dbReference type="NCBI Taxonomy" id="33653"/>
    <lineage>
        <taxon>Eukaryota</taxon>
        <taxon>Sar</taxon>
        <taxon>Stramenopiles</taxon>
        <taxon>Bigyra</taxon>
        <taxon>Opalozoa</taxon>
        <taxon>Bicosoecida</taxon>
        <taxon>Cafeteriaceae</taxon>
        <taxon>Cafeteria</taxon>
    </lineage>
</organism>
<dbReference type="EMBL" id="VLTO01000079">
    <property type="protein sequence ID" value="KAA0167679.1"/>
    <property type="molecule type" value="Genomic_DNA"/>
</dbReference>
<keyword evidence="6" id="KW-1185">Reference proteome</keyword>
<dbReference type="AlphaFoldDB" id="A0A5A8CDL0"/>
<evidence type="ECO:0000313" key="2">
    <source>
        <dbReference type="EMBL" id="KAA0164482.1"/>
    </source>
</evidence>
<dbReference type="EMBL" id="VLTN01000036">
    <property type="protein sequence ID" value="KAA0150150.1"/>
    <property type="molecule type" value="Genomic_DNA"/>
</dbReference>
<dbReference type="Proteomes" id="UP000325113">
    <property type="component" value="Unassembled WGS sequence"/>
</dbReference>
<proteinExistence type="predicted"/>
<evidence type="ECO:0000313" key="4">
    <source>
        <dbReference type="EMBL" id="KAA0170042.1"/>
    </source>
</evidence>